<sequence>MEANAPTVVEHAHPTLSRASFIGWPLRWKVAAIMVLPILLAATFGALRIQNELSAASKLSVASDDAVIVVPAVELVDRLDGLAYAAASGAPIQEPLTQFDASATALASLTRSAEFEPTVAAALATASSTAKTLRDEIASGPVPPLRIAEQAESVANSVASAIATTMATVGDGAVQALADRLVNVLAAQRALTTQRVLAAAPDYADSVVLRTKVAEAAGAEAAAIDRLTQLGEGAELRRAFDLRRDAETPPLGEAMSGTQFTSAMLASVDQYRAMVQQLSSDLERTVHARANTLQSAALRDTAIILGAVLTALVVALGVGRSLIRSIGGLRRGALEVAEVQLPEEIERLSRGGGVPEITALPVHTNEEMGQLARAIDDIHFQAVRLAGEHGVRLQIGEMFETLSRRSKSLVEEQLVLIETLELDEDDPVRLDHLFRLDHLVTRMRRNGDNLLVLADTVERHRRSAPVPLPEVLRAAMSEVEEYRRVTLGPTGDVSIAGAAAGDVGHLVAELLDNALRYSPPDSSVSVTVSRAVDAGILVEVSDRGLGISADDLQVANERLALGGEVTSETAKRMGLFVVGRLARRHQATVRLRATDPLSAQPGVTASVYLPGALIAPLAGFVDTLDDPLTRPFDDVPLSPIGLALVPDHELTAELDEASAYADDEAVPQVTTRNGSTLPKRSPGASGVNGTASPPVKRTAAVPAPQSTSNPFSYFTNRSTPEAAPAQSEPESAQNSEDSPIYERMVSEWLMDPTALQSRDRTWATAADAGWAAAAEADEQKPQRHTESGLPIRERGARLVPGHASAESHAGADERRDPAAVGDMLSRALAGVRSGRAENGAAHRRIEGDE</sequence>
<dbReference type="RefSeq" id="WP_110315574.1">
    <property type="nucleotide sequence ID" value="NZ_QJJU01000004.1"/>
</dbReference>
<evidence type="ECO:0000256" key="8">
    <source>
        <dbReference type="SAM" id="MobiDB-lite"/>
    </source>
</evidence>
<dbReference type="InterPro" id="IPR036890">
    <property type="entry name" value="HATPase_C_sf"/>
</dbReference>
<evidence type="ECO:0000313" key="12">
    <source>
        <dbReference type="Proteomes" id="UP000247781"/>
    </source>
</evidence>
<evidence type="ECO:0000256" key="3">
    <source>
        <dbReference type="ARBA" id="ARBA00022553"/>
    </source>
</evidence>
<keyword evidence="12" id="KW-1185">Reference proteome</keyword>
<comment type="caution">
    <text evidence="11">The sequence shown here is derived from an EMBL/GenBank/DDBJ whole genome shotgun (WGS) entry which is preliminary data.</text>
</comment>
<dbReference type="InterPro" id="IPR003594">
    <property type="entry name" value="HATPase_dom"/>
</dbReference>
<evidence type="ECO:0000256" key="7">
    <source>
        <dbReference type="ARBA" id="ARBA00022989"/>
    </source>
</evidence>
<feature type="domain" description="Histidine kinase" evidence="10">
    <location>
        <begin position="505"/>
        <end position="613"/>
    </location>
</feature>
<evidence type="ECO:0000256" key="2">
    <source>
        <dbReference type="ARBA" id="ARBA00012438"/>
    </source>
</evidence>
<feature type="compositionally biased region" description="Basic and acidic residues" evidence="8">
    <location>
        <begin position="777"/>
        <end position="796"/>
    </location>
</feature>
<dbReference type="GO" id="GO:0000160">
    <property type="term" value="P:phosphorelay signal transduction system"/>
    <property type="evidence" value="ECO:0007669"/>
    <property type="project" value="TreeGrafter"/>
</dbReference>
<gene>
    <name evidence="11" type="ORF">C8E89_104115</name>
</gene>
<organism evidence="11 12">
    <name type="scientific">Mycolicibacterium moriokaense</name>
    <dbReference type="NCBI Taxonomy" id="39691"/>
    <lineage>
        <taxon>Bacteria</taxon>
        <taxon>Bacillati</taxon>
        <taxon>Actinomycetota</taxon>
        <taxon>Actinomycetes</taxon>
        <taxon>Mycobacteriales</taxon>
        <taxon>Mycobacteriaceae</taxon>
        <taxon>Mycolicibacterium</taxon>
    </lineage>
</organism>
<evidence type="ECO:0000256" key="9">
    <source>
        <dbReference type="SAM" id="Phobius"/>
    </source>
</evidence>
<dbReference type="Pfam" id="PF02518">
    <property type="entry name" value="HATPase_c"/>
    <property type="match status" value="1"/>
</dbReference>
<keyword evidence="7 9" id="KW-1133">Transmembrane helix</keyword>
<dbReference type="SMART" id="SM00387">
    <property type="entry name" value="HATPase_c"/>
    <property type="match status" value="1"/>
</dbReference>
<dbReference type="InterPro" id="IPR005467">
    <property type="entry name" value="His_kinase_dom"/>
</dbReference>
<evidence type="ECO:0000256" key="1">
    <source>
        <dbReference type="ARBA" id="ARBA00000085"/>
    </source>
</evidence>
<protein>
    <recommendedName>
        <fullName evidence="2">histidine kinase</fullName>
        <ecNumber evidence="2">2.7.13.3</ecNumber>
    </recommendedName>
</protein>
<keyword evidence="3" id="KW-0597">Phosphoprotein</keyword>
<accession>A0A318HP77</accession>
<keyword evidence="4" id="KW-0808">Transferase</keyword>
<dbReference type="AlphaFoldDB" id="A0A318HP77"/>
<dbReference type="Gene3D" id="6.10.340.10">
    <property type="match status" value="1"/>
</dbReference>
<keyword evidence="9" id="KW-0472">Membrane</keyword>
<dbReference type="PROSITE" id="PS50109">
    <property type="entry name" value="HIS_KIN"/>
    <property type="match status" value="1"/>
</dbReference>
<comment type="catalytic activity">
    <reaction evidence="1">
        <text>ATP + protein L-histidine = ADP + protein N-phospho-L-histidine.</text>
        <dbReference type="EC" id="2.7.13.3"/>
    </reaction>
</comment>
<feature type="compositionally biased region" description="Polar residues" evidence="8">
    <location>
        <begin position="704"/>
        <end position="719"/>
    </location>
</feature>
<feature type="transmembrane region" description="Helical" evidence="9">
    <location>
        <begin position="302"/>
        <end position="323"/>
    </location>
</feature>
<reference evidence="12" key="1">
    <citation type="submission" date="2018-05" db="EMBL/GenBank/DDBJ databases">
        <authorList>
            <person name="Deangelis K."/>
            <person name="Huntemann M."/>
            <person name="Clum A."/>
            <person name="Pillay M."/>
            <person name="Palaniappan K."/>
            <person name="Varghese N."/>
            <person name="Mikhailova N."/>
            <person name="Stamatis D."/>
            <person name="Reddy T."/>
            <person name="Daum C."/>
            <person name="Shapiro N."/>
            <person name="Ivanova N."/>
            <person name="Kyrpides N."/>
            <person name="Woyke T."/>
        </authorList>
    </citation>
    <scope>NUCLEOTIDE SEQUENCE [LARGE SCALE GENOMIC DNA]</scope>
    <source>
        <strain evidence="12">GAS496</strain>
    </source>
</reference>
<feature type="transmembrane region" description="Helical" evidence="9">
    <location>
        <begin position="30"/>
        <end position="49"/>
    </location>
</feature>
<proteinExistence type="predicted"/>
<name>A0A318HP77_9MYCO</name>
<keyword evidence="6 11" id="KW-0418">Kinase</keyword>
<dbReference type="GO" id="GO:0005886">
    <property type="term" value="C:plasma membrane"/>
    <property type="evidence" value="ECO:0007669"/>
    <property type="project" value="TreeGrafter"/>
</dbReference>
<evidence type="ECO:0000256" key="5">
    <source>
        <dbReference type="ARBA" id="ARBA00022692"/>
    </source>
</evidence>
<feature type="compositionally biased region" description="Polar residues" evidence="8">
    <location>
        <begin position="668"/>
        <end position="678"/>
    </location>
</feature>
<dbReference type="SUPFAM" id="SSF55874">
    <property type="entry name" value="ATPase domain of HSP90 chaperone/DNA topoisomerase II/histidine kinase"/>
    <property type="match status" value="1"/>
</dbReference>
<dbReference type="GO" id="GO:0004673">
    <property type="term" value="F:protein histidine kinase activity"/>
    <property type="evidence" value="ECO:0007669"/>
    <property type="project" value="UniProtKB-EC"/>
</dbReference>
<keyword evidence="5 9" id="KW-0812">Transmembrane</keyword>
<dbReference type="Gene3D" id="3.30.565.10">
    <property type="entry name" value="Histidine kinase-like ATPase, C-terminal domain"/>
    <property type="match status" value="1"/>
</dbReference>
<feature type="region of interest" description="Disordered" evidence="8">
    <location>
        <begin position="657"/>
        <end position="738"/>
    </location>
</feature>
<dbReference type="PANTHER" id="PTHR45436">
    <property type="entry name" value="SENSOR HISTIDINE KINASE YKOH"/>
    <property type="match status" value="1"/>
</dbReference>
<dbReference type="EC" id="2.7.13.3" evidence="2"/>
<feature type="region of interest" description="Disordered" evidence="8">
    <location>
        <begin position="771"/>
        <end position="849"/>
    </location>
</feature>
<reference evidence="11 12" key="2">
    <citation type="submission" date="2018-06" db="EMBL/GenBank/DDBJ databases">
        <title>Sequencing of bacterial isolates from soil warming experiment in Harvard Forest, Massachusetts, USA.</title>
        <authorList>
            <person name="Deangelis K.PhD."/>
        </authorList>
    </citation>
    <scope>NUCLEOTIDE SEQUENCE [LARGE SCALE GENOMIC DNA]</scope>
    <source>
        <strain evidence="11 12">GAS496</strain>
    </source>
</reference>
<evidence type="ECO:0000256" key="6">
    <source>
        <dbReference type="ARBA" id="ARBA00022777"/>
    </source>
</evidence>
<evidence type="ECO:0000313" key="11">
    <source>
        <dbReference type="EMBL" id="PXX10319.1"/>
    </source>
</evidence>
<dbReference type="OrthoDB" id="4652229at2"/>
<dbReference type="EMBL" id="QJJU01000004">
    <property type="protein sequence ID" value="PXX10319.1"/>
    <property type="molecule type" value="Genomic_DNA"/>
</dbReference>
<feature type="compositionally biased region" description="Low complexity" evidence="8">
    <location>
        <begin position="720"/>
        <end position="733"/>
    </location>
</feature>
<dbReference type="PANTHER" id="PTHR45436:SF5">
    <property type="entry name" value="SENSOR HISTIDINE KINASE TRCS"/>
    <property type="match status" value="1"/>
</dbReference>
<evidence type="ECO:0000259" key="10">
    <source>
        <dbReference type="PROSITE" id="PS50109"/>
    </source>
</evidence>
<dbReference type="Proteomes" id="UP000247781">
    <property type="component" value="Unassembled WGS sequence"/>
</dbReference>
<evidence type="ECO:0000256" key="4">
    <source>
        <dbReference type="ARBA" id="ARBA00022679"/>
    </source>
</evidence>
<dbReference type="InterPro" id="IPR050428">
    <property type="entry name" value="TCS_sensor_his_kinase"/>
</dbReference>